<feature type="region of interest" description="Disordered" evidence="1">
    <location>
        <begin position="1"/>
        <end position="24"/>
    </location>
</feature>
<feature type="compositionally biased region" description="Polar residues" evidence="1">
    <location>
        <begin position="1"/>
        <end position="16"/>
    </location>
</feature>
<name>A0A0L6UHH1_9BASI</name>
<comment type="caution">
    <text evidence="2">The sequence shown here is derived from an EMBL/GenBank/DDBJ whole genome shotgun (WGS) entry which is preliminary data.</text>
</comment>
<dbReference type="VEuPathDB" id="FungiDB:VP01_5990g1"/>
<dbReference type="EMBL" id="LAVV01011263">
    <property type="protein sequence ID" value="KNZ47994.1"/>
    <property type="molecule type" value="Genomic_DNA"/>
</dbReference>
<reference evidence="2 3" key="1">
    <citation type="submission" date="2015-08" db="EMBL/GenBank/DDBJ databases">
        <title>Next Generation Sequencing and Analysis of the Genome of Puccinia sorghi L Schw, the Causal Agent of Maize Common Rust.</title>
        <authorList>
            <person name="Rochi L."/>
            <person name="Burguener G."/>
            <person name="Darino M."/>
            <person name="Turjanski A."/>
            <person name="Kreff E."/>
            <person name="Dieguez M.J."/>
            <person name="Sacco F."/>
        </authorList>
    </citation>
    <scope>NUCLEOTIDE SEQUENCE [LARGE SCALE GENOMIC DNA]</scope>
    <source>
        <strain evidence="2 3">RO10H11247</strain>
    </source>
</reference>
<sequence>MAMPHLQTSGHPQMLQSKKPHCSRIAGSGTSNIQFAMSLYQEVHASDTSTEESLAAFKILLGDIKAVDPI</sequence>
<keyword evidence="3" id="KW-1185">Reference proteome</keyword>
<organism evidence="2 3">
    <name type="scientific">Puccinia sorghi</name>
    <dbReference type="NCBI Taxonomy" id="27349"/>
    <lineage>
        <taxon>Eukaryota</taxon>
        <taxon>Fungi</taxon>
        <taxon>Dikarya</taxon>
        <taxon>Basidiomycota</taxon>
        <taxon>Pucciniomycotina</taxon>
        <taxon>Pucciniomycetes</taxon>
        <taxon>Pucciniales</taxon>
        <taxon>Pucciniaceae</taxon>
        <taxon>Puccinia</taxon>
    </lineage>
</organism>
<protein>
    <submittedName>
        <fullName evidence="2">Uncharacterized protein</fullName>
    </submittedName>
</protein>
<dbReference type="AlphaFoldDB" id="A0A0L6UHH1"/>
<accession>A0A0L6UHH1</accession>
<dbReference type="Proteomes" id="UP000037035">
    <property type="component" value="Unassembled WGS sequence"/>
</dbReference>
<proteinExistence type="predicted"/>
<evidence type="ECO:0000313" key="3">
    <source>
        <dbReference type="Proteomes" id="UP000037035"/>
    </source>
</evidence>
<evidence type="ECO:0000313" key="2">
    <source>
        <dbReference type="EMBL" id="KNZ47994.1"/>
    </source>
</evidence>
<gene>
    <name evidence="2" type="ORF">VP01_5990g1</name>
</gene>
<evidence type="ECO:0000256" key="1">
    <source>
        <dbReference type="SAM" id="MobiDB-lite"/>
    </source>
</evidence>